<evidence type="ECO:0000313" key="3">
    <source>
        <dbReference type="Proteomes" id="UP000263014"/>
    </source>
</evidence>
<dbReference type="EMBL" id="QSON01000004">
    <property type="protein sequence ID" value="RGJ05304.1"/>
    <property type="molecule type" value="Genomic_DNA"/>
</dbReference>
<feature type="domain" description="Calcineurin-like phosphoesterase" evidence="1">
    <location>
        <begin position="2"/>
        <end position="228"/>
    </location>
</feature>
<organism evidence="2 3">
    <name type="scientific">Hungatella hathewayi</name>
    <dbReference type="NCBI Taxonomy" id="154046"/>
    <lineage>
        <taxon>Bacteria</taxon>
        <taxon>Bacillati</taxon>
        <taxon>Bacillota</taxon>
        <taxon>Clostridia</taxon>
        <taxon>Lachnospirales</taxon>
        <taxon>Lachnospiraceae</taxon>
        <taxon>Hungatella</taxon>
    </lineage>
</organism>
<proteinExistence type="predicted"/>
<accession>A0A374P9F8</accession>
<dbReference type="InterPro" id="IPR029052">
    <property type="entry name" value="Metallo-depent_PP-like"/>
</dbReference>
<dbReference type="InterPro" id="IPR004843">
    <property type="entry name" value="Calcineurin-like_PHP"/>
</dbReference>
<dbReference type="RefSeq" id="WP_117631101.1">
    <property type="nucleotide sequence ID" value="NZ_QSON01000004.1"/>
</dbReference>
<protein>
    <submittedName>
        <fullName evidence="2">Metallophosphatase</fullName>
    </submittedName>
</protein>
<reference evidence="2 3" key="1">
    <citation type="submission" date="2018-08" db="EMBL/GenBank/DDBJ databases">
        <title>A genome reference for cultivated species of the human gut microbiota.</title>
        <authorList>
            <person name="Zou Y."/>
            <person name="Xue W."/>
            <person name="Luo G."/>
        </authorList>
    </citation>
    <scope>NUCLEOTIDE SEQUENCE [LARGE SCALE GENOMIC DNA]</scope>
    <source>
        <strain evidence="2 3">TM09-12</strain>
    </source>
</reference>
<comment type="caution">
    <text evidence="2">The sequence shown here is derived from an EMBL/GenBank/DDBJ whole genome shotgun (WGS) entry which is preliminary data.</text>
</comment>
<dbReference type="Gene3D" id="3.60.21.10">
    <property type="match status" value="1"/>
</dbReference>
<gene>
    <name evidence="2" type="ORF">DXD79_10425</name>
</gene>
<sequence>MIFITGDCHGDYRRFSTDIFPEQREMTKDDFVIVCGDFGFWDESGEQKYWRKWLSGKPFTTLWVDGNHENYDLLKTCRVEQWKGGRVQFIAPDIIHLMRGQVYEIEGLRFFTFGGARSHDISGGILEPDDPEFKRKKKKLDRGWEPYRINHLSWWKEEMPDESEFDEGSRNLDQCGWSVDIIVSHCCATSVQQLVCGDQCESDDLTEYFEMIKDRCEFGKWLFGHYHKNQNVGKKFTVLYEQIVRIV</sequence>
<dbReference type="Pfam" id="PF00149">
    <property type="entry name" value="Metallophos"/>
    <property type="match status" value="1"/>
</dbReference>
<dbReference type="AlphaFoldDB" id="A0A374P9F8"/>
<evidence type="ECO:0000313" key="2">
    <source>
        <dbReference type="EMBL" id="RGJ05304.1"/>
    </source>
</evidence>
<name>A0A374P9F8_9FIRM</name>
<dbReference type="Proteomes" id="UP000263014">
    <property type="component" value="Unassembled WGS sequence"/>
</dbReference>
<dbReference type="GO" id="GO:0016787">
    <property type="term" value="F:hydrolase activity"/>
    <property type="evidence" value="ECO:0007669"/>
    <property type="project" value="InterPro"/>
</dbReference>
<dbReference type="SUPFAM" id="SSF56300">
    <property type="entry name" value="Metallo-dependent phosphatases"/>
    <property type="match status" value="1"/>
</dbReference>
<evidence type="ECO:0000259" key="1">
    <source>
        <dbReference type="Pfam" id="PF00149"/>
    </source>
</evidence>